<accession>A0A2K3K1S3</accession>
<feature type="non-terminal residue" evidence="1">
    <location>
        <position position="1"/>
    </location>
</feature>
<comment type="caution">
    <text evidence="1">The sequence shown here is derived from an EMBL/GenBank/DDBJ whole genome shotgun (WGS) entry which is preliminary data.</text>
</comment>
<name>A0A2K3K1S3_TRIPR</name>
<organism evidence="1 2">
    <name type="scientific">Trifolium pratense</name>
    <name type="common">Red clover</name>
    <dbReference type="NCBI Taxonomy" id="57577"/>
    <lineage>
        <taxon>Eukaryota</taxon>
        <taxon>Viridiplantae</taxon>
        <taxon>Streptophyta</taxon>
        <taxon>Embryophyta</taxon>
        <taxon>Tracheophyta</taxon>
        <taxon>Spermatophyta</taxon>
        <taxon>Magnoliopsida</taxon>
        <taxon>eudicotyledons</taxon>
        <taxon>Gunneridae</taxon>
        <taxon>Pentapetalae</taxon>
        <taxon>rosids</taxon>
        <taxon>fabids</taxon>
        <taxon>Fabales</taxon>
        <taxon>Fabaceae</taxon>
        <taxon>Papilionoideae</taxon>
        <taxon>50 kb inversion clade</taxon>
        <taxon>NPAAA clade</taxon>
        <taxon>Hologalegina</taxon>
        <taxon>IRL clade</taxon>
        <taxon>Trifolieae</taxon>
        <taxon>Trifolium</taxon>
    </lineage>
</organism>
<reference evidence="1 2" key="2">
    <citation type="journal article" date="2017" name="Front. Plant Sci.">
        <title>Gene Classification and Mining of Molecular Markers Useful in Red Clover (Trifolium pratense) Breeding.</title>
        <authorList>
            <person name="Istvanek J."/>
            <person name="Dluhosova J."/>
            <person name="Dluhos P."/>
            <person name="Patkova L."/>
            <person name="Nedelnik J."/>
            <person name="Repkova J."/>
        </authorList>
    </citation>
    <scope>NUCLEOTIDE SEQUENCE [LARGE SCALE GENOMIC DNA]</scope>
    <source>
        <strain evidence="2">cv. Tatra</strain>
        <tissue evidence="1">Young leaves</tissue>
    </source>
</reference>
<dbReference type="EMBL" id="ASHM01135646">
    <property type="protein sequence ID" value="PNX60216.1"/>
    <property type="molecule type" value="Genomic_DNA"/>
</dbReference>
<evidence type="ECO:0000313" key="1">
    <source>
        <dbReference type="EMBL" id="PNX60216.1"/>
    </source>
</evidence>
<sequence length="16" mass="1655">DGVEHDLSGQVELGLS</sequence>
<reference evidence="1 2" key="1">
    <citation type="journal article" date="2014" name="Am. J. Bot.">
        <title>Genome assembly and annotation for red clover (Trifolium pratense; Fabaceae).</title>
        <authorList>
            <person name="Istvanek J."/>
            <person name="Jaros M."/>
            <person name="Krenek A."/>
            <person name="Repkova J."/>
        </authorList>
    </citation>
    <scope>NUCLEOTIDE SEQUENCE [LARGE SCALE GENOMIC DNA]</scope>
    <source>
        <strain evidence="2">cv. Tatra</strain>
        <tissue evidence="1">Young leaves</tissue>
    </source>
</reference>
<evidence type="ECO:0000313" key="2">
    <source>
        <dbReference type="Proteomes" id="UP000236291"/>
    </source>
</evidence>
<dbReference type="Proteomes" id="UP000236291">
    <property type="component" value="Unassembled WGS sequence"/>
</dbReference>
<gene>
    <name evidence="1" type="ORF">L195_g060076</name>
</gene>
<dbReference type="AlphaFoldDB" id="A0A2K3K1S3"/>
<proteinExistence type="predicted"/>
<protein>
    <submittedName>
        <fullName evidence="1">Uncharacterized protein</fullName>
    </submittedName>
</protein>